<dbReference type="Proteomes" id="UP001550210">
    <property type="component" value="Unassembled WGS sequence"/>
</dbReference>
<dbReference type="Pfam" id="PF05258">
    <property type="entry name" value="DciA"/>
    <property type="match status" value="1"/>
</dbReference>
<name>A0ABV2V4E2_9ACTN</name>
<organism evidence="2 3">
    <name type="scientific">Streptomyces ossamyceticus</name>
    <dbReference type="NCBI Taxonomy" id="249581"/>
    <lineage>
        <taxon>Bacteria</taxon>
        <taxon>Bacillati</taxon>
        <taxon>Actinomycetota</taxon>
        <taxon>Actinomycetes</taxon>
        <taxon>Kitasatosporales</taxon>
        <taxon>Streptomycetaceae</taxon>
        <taxon>Streptomyces</taxon>
    </lineage>
</organism>
<proteinExistence type="predicted"/>
<evidence type="ECO:0000313" key="3">
    <source>
        <dbReference type="Proteomes" id="UP001550210"/>
    </source>
</evidence>
<gene>
    <name evidence="2" type="ORF">ABZZ21_25695</name>
</gene>
<dbReference type="InterPro" id="IPR007922">
    <property type="entry name" value="DciA-like"/>
</dbReference>
<sequence>MSYDADSGRLTVCPESAAWATKLRLEQARIIAAANDSAGRTVVRSLRIQAPGAVPVPEPADVDPEPATAPAGPPRKPGRPPRTATAARSPRTRRRRRRHG</sequence>
<dbReference type="RefSeq" id="WP_355399388.1">
    <property type="nucleotide sequence ID" value="NZ_JBEXPZ010000034.1"/>
</dbReference>
<accession>A0ABV2V4E2</accession>
<comment type="caution">
    <text evidence="2">The sequence shown here is derived from an EMBL/GenBank/DDBJ whole genome shotgun (WGS) entry which is preliminary data.</text>
</comment>
<feature type="compositionally biased region" description="Basic residues" evidence="1">
    <location>
        <begin position="90"/>
        <end position="100"/>
    </location>
</feature>
<feature type="region of interest" description="Disordered" evidence="1">
    <location>
        <begin position="51"/>
        <end position="100"/>
    </location>
</feature>
<evidence type="ECO:0000256" key="1">
    <source>
        <dbReference type="SAM" id="MobiDB-lite"/>
    </source>
</evidence>
<dbReference type="EMBL" id="JBEXPZ010000034">
    <property type="protein sequence ID" value="MET9847880.1"/>
    <property type="molecule type" value="Genomic_DNA"/>
</dbReference>
<keyword evidence="3" id="KW-1185">Reference proteome</keyword>
<evidence type="ECO:0000313" key="2">
    <source>
        <dbReference type="EMBL" id="MET9847880.1"/>
    </source>
</evidence>
<protein>
    <submittedName>
        <fullName evidence="2">DUF721 domain-containing protein</fullName>
    </submittedName>
</protein>
<reference evidence="2 3" key="1">
    <citation type="submission" date="2024-06" db="EMBL/GenBank/DDBJ databases">
        <title>The Natural Products Discovery Center: Release of the First 8490 Sequenced Strains for Exploring Actinobacteria Biosynthetic Diversity.</title>
        <authorList>
            <person name="Kalkreuter E."/>
            <person name="Kautsar S.A."/>
            <person name="Yang D."/>
            <person name="Bader C.D."/>
            <person name="Teijaro C.N."/>
            <person name="Fluegel L."/>
            <person name="Davis C.M."/>
            <person name="Simpson J.R."/>
            <person name="Lauterbach L."/>
            <person name="Steele A.D."/>
            <person name="Gui C."/>
            <person name="Meng S."/>
            <person name="Li G."/>
            <person name="Viehrig K."/>
            <person name="Ye F."/>
            <person name="Su P."/>
            <person name="Kiefer A.F."/>
            <person name="Nichols A."/>
            <person name="Cepeda A.J."/>
            <person name="Yan W."/>
            <person name="Fan B."/>
            <person name="Jiang Y."/>
            <person name="Adhikari A."/>
            <person name="Zheng C.-J."/>
            <person name="Schuster L."/>
            <person name="Cowan T.M."/>
            <person name="Smanski M.J."/>
            <person name="Chevrette M.G."/>
            <person name="De Carvalho L.P.S."/>
            <person name="Shen B."/>
        </authorList>
    </citation>
    <scope>NUCLEOTIDE SEQUENCE [LARGE SCALE GENOMIC DNA]</scope>
    <source>
        <strain evidence="2 3">NPDC006434</strain>
    </source>
</reference>